<name>A0A1S1ZPE5_9STRE</name>
<dbReference type="GeneID" id="61419831"/>
<comment type="caution">
    <text evidence="1">The sequence shown here is derived from an EMBL/GenBank/DDBJ whole genome shotgun (WGS) entry which is preliminary data.</text>
</comment>
<evidence type="ECO:0008006" key="3">
    <source>
        <dbReference type="Google" id="ProtNLM"/>
    </source>
</evidence>
<dbReference type="Proteomes" id="UP000217465">
    <property type="component" value="Unassembled WGS sequence"/>
</dbReference>
<gene>
    <name evidence="1" type="ORF">A9Y57_01642</name>
</gene>
<evidence type="ECO:0000313" key="2">
    <source>
        <dbReference type="Proteomes" id="UP000217465"/>
    </source>
</evidence>
<dbReference type="EMBL" id="NSGR01000009">
    <property type="protein sequence ID" value="PCH11339.1"/>
    <property type="molecule type" value="Genomic_DNA"/>
</dbReference>
<protein>
    <recommendedName>
        <fullName evidence="3">DUF3270 family protein</fullName>
    </recommendedName>
</protein>
<dbReference type="AlphaFoldDB" id="A0A1S1ZPE5"/>
<organism evidence="1 2">
    <name type="scientific">Streptococcus parauberis</name>
    <dbReference type="NCBI Taxonomy" id="1348"/>
    <lineage>
        <taxon>Bacteria</taxon>
        <taxon>Bacillati</taxon>
        <taxon>Bacillota</taxon>
        <taxon>Bacilli</taxon>
        <taxon>Lactobacillales</taxon>
        <taxon>Streptococcaceae</taxon>
        <taxon>Streptococcus</taxon>
    </lineage>
</organism>
<dbReference type="RefSeq" id="WP_003103271.1">
    <property type="nucleotide sequence ID" value="NZ_CBCPIC010000020.1"/>
</dbReference>
<proteinExistence type="predicted"/>
<accession>A0A1S1ZPE5</accession>
<reference evidence="1 2" key="1">
    <citation type="submission" date="2016-06" db="EMBL/GenBank/DDBJ databases">
        <authorList>
            <person name="Haines A.N."/>
            <person name="Council K.R."/>
        </authorList>
    </citation>
    <scope>NUCLEOTIDE SEQUENCE [LARGE SCALE GENOMIC DNA]</scope>
    <source>
        <strain evidence="1 2">SP158-29</strain>
    </source>
</reference>
<dbReference type="OrthoDB" id="2222880at2"/>
<evidence type="ECO:0000313" key="1">
    <source>
        <dbReference type="EMBL" id="PCH11339.1"/>
    </source>
</evidence>
<sequence>MPSPLRKEEHFEQLQDYQNETPKFQEFQELNAPSAKLEELFFFAAIAIFSLVTVLFAFVLLALNFSPIWAFLFSGLISFSITNVLKKSVKNLIK</sequence>
<dbReference type="Pfam" id="PF11674">
    <property type="entry name" value="DUF3270"/>
    <property type="match status" value="1"/>
</dbReference>
<dbReference type="InterPro" id="IPR021688">
    <property type="entry name" value="DUF3270"/>
</dbReference>